<protein>
    <submittedName>
        <fullName evidence="1">Uncharacterized protein</fullName>
    </submittedName>
</protein>
<evidence type="ECO:0000313" key="2">
    <source>
        <dbReference type="Proteomes" id="UP000053447"/>
    </source>
</evidence>
<dbReference type="Proteomes" id="UP000053447">
    <property type="component" value="Unassembled WGS sequence"/>
</dbReference>
<reference evidence="2" key="1">
    <citation type="journal article" date="2016" name="Nat. Commun.">
        <title>Genome analysis of three Pneumocystis species reveals adaptation mechanisms to life exclusively in mammalian hosts.</title>
        <authorList>
            <person name="Ma L."/>
            <person name="Chen Z."/>
            <person name="Huang D.W."/>
            <person name="Kutty G."/>
            <person name="Ishihara M."/>
            <person name="Wang H."/>
            <person name="Abouelleil A."/>
            <person name="Bishop L."/>
            <person name="Davey E."/>
            <person name="Deng R."/>
            <person name="Deng X."/>
            <person name="Fan L."/>
            <person name="Fantoni G."/>
            <person name="Fitzgerald M."/>
            <person name="Gogineni E."/>
            <person name="Goldberg J.M."/>
            <person name="Handley G."/>
            <person name="Hu X."/>
            <person name="Huber C."/>
            <person name="Jiao X."/>
            <person name="Jones K."/>
            <person name="Levin J.Z."/>
            <person name="Liu Y."/>
            <person name="Macdonald P."/>
            <person name="Melnikov A."/>
            <person name="Raley C."/>
            <person name="Sassi M."/>
            <person name="Sherman B.T."/>
            <person name="Song X."/>
            <person name="Sykes S."/>
            <person name="Tran B."/>
            <person name="Walsh L."/>
            <person name="Xia Y."/>
            <person name="Yang J."/>
            <person name="Young S."/>
            <person name="Zeng Q."/>
            <person name="Zheng X."/>
            <person name="Stephens R."/>
            <person name="Nusbaum C."/>
            <person name="Birren B.W."/>
            <person name="Azadi P."/>
            <person name="Lempicki R.A."/>
            <person name="Cuomo C.A."/>
            <person name="Kovacs J.A."/>
        </authorList>
    </citation>
    <scope>NUCLEOTIDE SEQUENCE [LARGE SCALE GENOMIC DNA]</scope>
    <source>
        <strain evidence="2">RU7</strain>
    </source>
</reference>
<comment type="caution">
    <text evidence="1">The sequence shown here is derived from an EMBL/GenBank/DDBJ whole genome shotgun (WGS) entry which is preliminary data.</text>
</comment>
<evidence type="ECO:0000313" key="1">
    <source>
        <dbReference type="EMBL" id="KTW30570.1"/>
    </source>
</evidence>
<dbReference type="VEuPathDB" id="FungiDB:T551_01853"/>
<dbReference type="AlphaFoldDB" id="A0A0W4ZQD9"/>
<dbReference type="RefSeq" id="XP_018229861.1">
    <property type="nucleotide sequence ID" value="XM_018374116.1"/>
</dbReference>
<organism evidence="1 2">
    <name type="scientific">Pneumocystis jirovecii (strain RU7)</name>
    <name type="common">Human pneumocystis pneumonia agent</name>
    <dbReference type="NCBI Taxonomy" id="1408657"/>
    <lineage>
        <taxon>Eukaryota</taxon>
        <taxon>Fungi</taxon>
        <taxon>Dikarya</taxon>
        <taxon>Ascomycota</taxon>
        <taxon>Taphrinomycotina</taxon>
        <taxon>Pneumocystomycetes</taxon>
        <taxon>Pneumocystaceae</taxon>
        <taxon>Pneumocystis</taxon>
    </lineage>
</organism>
<sequence length="167" mass="19528">VDRDVSLFGGILWFKKECSYENESEKIKSICVGLRLLHLTLQTLETIIKNITIKKTTVIMSETDASEKILTKGEKYVSTYIIDMSFVCMSIHTKTLIYLKILMLIFKITLTITLISTKGCKPVNCIIEDEAGHKVKQRYENERLAYYKRDNINNYYFCYDLEKRIDK</sequence>
<accession>A0A0W4ZQD9</accession>
<name>A0A0W4ZQD9_PNEJ7</name>
<gene>
    <name evidence="1" type="ORF">T551_01853</name>
</gene>
<proteinExistence type="predicted"/>
<feature type="non-terminal residue" evidence="1">
    <location>
        <position position="1"/>
    </location>
</feature>
<dbReference type="EMBL" id="LFWA01000007">
    <property type="protein sequence ID" value="KTW30570.1"/>
    <property type="molecule type" value="Genomic_DNA"/>
</dbReference>
<dbReference type="GeneID" id="28940371"/>
<keyword evidence="2" id="KW-1185">Reference proteome</keyword>